<keyword evidence="2" id="KW-1185">Reference proteome</keyword>
<evidence type="ECO:0000313" key="2">
    <source>
        <dbReference type="Proteomes" id="UP000295525"/>
    </source>
</evidence>
<accession>A0A4R3MBS0</accession>
<comment type="caution">
    <text evidence="1">The sequence shown here is derived from an EMBL/GenBank/DDBJ whole genome shotgun (WGS) entry which is preliminary data.</text>
</comment>
<proteinExistence type="predicted"/>
<dbReference type="AlphaFoldDB" id="A0A4R3MBS0"/>
<organism evidence="1 2">
    <name type="scientific">Paralcaligenes ureilyticus</name>
    <dbReference type="NCBI Taxonomy" id="627131"/>
    <lineage>
        <taxon>Bacteria</taxon>
        <taxon>Pseudomonadati</taxon>
        <taxon>Pseudomonadota</taxon>
        <taxon>Betaproteobacteria</taxon>
        <taxon>Burkholderiales</taxon>
        <taxon>Alcaligenaceae</taxon>
        <taxon>Paralcaligenes</taxon>
    </lineage>
</organism>
<dbReference type="EMBL" id="SMAJ01000003">
    <property type="protein sequence ID" value="TCT09699.1"/>
    <property type="molecule type" value="Genomic_DNA"/>
</dbReference>
<protein>
    <submittedName>
        <fullName evidence="1">Uncharacterized protein</fullName>
    </submittedName>
</protein>
<name>A0A4R3MBS0_9BURK</name>
<evidence type="ECO:0000313" key="1">
    <source>
        <dbReference type="EMBL" id="TCT09699.1"/>
    </source>
</evidence>
<dbReference type="Proteomes" id="UP000295525">
    <property type="component" value="Unassembled WGS sequence"/>
</dbReference>
<sequence length="54" mass="5753">MIDGHVLAIFKNGFDGHVLTIFKNGSERDVAAALVAAISSDHPYATRLNSASPR</sequence>
<reference evidence="1 2" key="1">
    <citation type="submission" date="2019-03" db="EMBL/GenBank/DDBJ databases">
        <title>Genomic Encyclopedia of Type Strains, Phase IV (KMG-IV): sequencing the most valuable type-strain genomes for metagenomic binning, comparative biology and taxonomic classification.</title>
        <authorList>
            <person name="Goeker M."/>
        </authorList>
    </citation>
    <scope>NUCLEOTIDE SEQUENCE [LARGE SCALE GENOMIC DNA]</scope>
    <source>
        <strain evidence="1 2">DSM 24591</strain>
    </source>
</reference>
<gene>
    <name evidence="1" type="ORF">EDC26_103319</name>
</gene>